<dbReference type="AlphaFoldDB" id="A0A060SYT3"/>
<feature type="signal peptide" evidence="1">
    <location>
        <begin position="1"/>
        <end position="16"/>
    </location>
</feature>
<name>A0A060SYT3_BLAAD</name>
<gene>
    <name evidence="2" type="ORF">GNLVRS02_ARAD1A19536g</name>
</gene>
<protein>
    <submittedName>
        <fullName evidence="2">ARAD1A19536p</fullName>
    </submittedName>
</protein>
<organism evidence="2">
    <name type="scientific">Blastobotrys adeninivorans</name>
    <name type="common">Yeast</name>
    <name type="synonym">Arxula adeninivorans</name>
    <dbReference type="NCBI Taxonomy" id="409370"/>
    <lineage>
        <taxon>Eukaryota</taxon>
        <taxon>Fungi</taxon>
        <taxon>Dikarya</taxon>
        <taxon>Ascomycota</taxon>
        <taxon>Saccharomycotina</taxon>
        <taxon>Dipodascomycetes</taxon>
        <taxon>Dipodascales</taxon>
        <taxon>Trichomonascaceae</taxon>
        <taxon>Blastobotrys</taxon>
    </lineage>
</organism>
<proteinExistence type="predicted"/>
<evidence type="ECO:0000256" key="1">
    <source>
        <dbReference type="SAM" id="SignalP"/>
    </source>
</evidence>
<dbReference type="PhylomeDB" id="A0A060SYT3"/>
<evidence type="ECO:0000313" key="2">
    <source>
        <dbReference type="EMBL" id="CDP33878.1"/>
    </source>
</evidence>
<keyword evidence="1" id="KW-0732">Signal</keyword>
<dbReference type="EMBL" id="HG937691">
    <property type="protein sequence ID" value="CDP33878.1"/>
    <property type="molecule type" value="Genomic_DNA"/>
</dbReference>
<reference evidence="2" key="1">
    <citation type="submission" date="2014-02" db="EMBL/GenBank/DDBJ databases">
        <authorList>
            <person name="Genoscope - CEA"/>
        </authorList>
    </citation>
    <scope>NUCLEOTIDE SEQUENCE</scope>
    <source>
        <strain evidence="2">LS3</strain>
    </source>
</reference>
<feature type="chain" id="PRO_5001592853" evidence="1">
    <location>
        <begin position="17"/>
        <end position="140"/>
    </location>
</feature>
<reference evidence="2" key="2">
    <citation type="submission" date="2014-06" db="EMBL/GenBank/DDBJ databases">
        <title>The complete genome of Blastobotrys (Arxula) adeninivorans LS3 - a yeast of biotechnological interest.</title>
        <authorList>
            <person name="Kunze G."/>
            <person name="Gaillardin C."/>
            <person name="Czernicka M."/>
            <person name="Durrens P."/>
            <person name="Martin T."/>
            <person name="Boer E."/>
            <person name="Gabaldon T."/>
            <person name="Cruz J."/>
            <person name="Talla E."/>
            <person name="Marck C."/>
            <person name="Goffeau A."/>
            <person name="Barbe V."/>
            <person name="Baret P."/>
            <person name="Baronian K."/>
            <person name="Beier S."/>
            <person name="Bleykasten C."/>
            <person name="Bode R."/>
            <person name="Casaregola S."/>
            <person name="Despons L."/>
            <person name="Fairhead C."/>
            <person name="Giersberg M."/>
            <person name="Gierski P."/>
            <person name="Hahnel U."/>
            <person name="Hartmann A."/>
            <person name="Jankowska D."/>
            <person name="Jubin C."/>
            <person name="Jung P."/>
            <person name="Lafontaine I."/>
            <person name="Leh-Louis V."/>
            <person name="Lemaire M."/>
            <person name="Marcet-Houben M."/>
            <person name="Mascher M."/>
            <person name="Morel G."/>
            <person name="Richard G.-F."/>
            <person name="Riechen J."/>
            <person name="Sacerdot C."/>
            <person name="Sarkar A."/>
            <person name="Savel G."/>
            <person name="Schacherer J."/>
            <person name="Sherman D."/>
            <person name="Straub M.-L."/>
            <person name="Stein N."/>
            <person name="Thierry A."/>
            <person name="Trautwein-Schult A."/>
            <person name="Westhof E."/>
            <person name="Worch S."/>
            <person name="Dujon B."/>
            <person name="Souciet J.-L."/>
            <person name="Wincker P."/>
            <person name="Scholz U."/>
            <person name="Neuveglise N."/>
        </authorList>
    </citation>
    <scope>NUCLEOTIDE SEQUENCE</scope>
    <source>
        <strain evidence="2">LS3</strain>
    </source>
</reference>
<sequence length="140" mass="14310">MKFAAGALALAAVAVAAPADGTSTTNAALPRVSGRINCDYVSKACTVNCGDNLENVCTIAEAWNSAWFGLESLIGFTVVCQDNGCKVYCPVDGTALCAANEAIAAFDGAWARGENIILDGFNGLLGNKDSLSQLGFPVGN</sequence>
<accession>A0A060SYT3</accession>